<reference evidence="1" key="2">
    <citation type="submission" date="2022-01" db="EMBL/GenBank/DDBJ databases">
        <authorList>
            <person name="Hirooka S."/>
            <person name="Miyagishima S.Y."/>
        </authorList>
    </citation>
    <scope>NUCLEOTIDE SEQUENCE</scope>
    <source>
        <strain evidence="1">NBRC 102759</strain>
    </source>
</reference>
<accession>A0A9C7UN69</accession>
<evidence type="ECO:0000313" key="2">
    <source>
        <dbReference type="Proteomes" id="UP001061958"/>
    </source>
</evidence>
<name>A0A9C7UN69_9RHOD</name>
<reference evidence="1" key="1">
    <citation type="journal article" date="2022" name="Proc. Natl. Acad. Sci. U.S.A.">
        <title>Life cycle and functional genomics of the unicellular red alga Galdieria for elucidating algal and plant evolution and industrial use.</title>
        <authorList>
            <person name="Hirooka S."/>
            <person name="Itabashi T."/>
            <person name="Ichinose T.M."/>
            <person name="Onuma R."/>
            <person name="Fujiwara T."/>
            <person name="Yamashita S."/>
            <person name="Jong L.W."/>
            <person name="Tomita R."/>
            <person name="Iwane A.H."/>
            <person name="Miyagishima S.Y."/>
        </authorList>
    </citation>
    <scope>NUCLEOTIDE SEQUENCE</scope>
    <source>
        <strain evidence="1">NBRC 102759</strain>
    </source>
</reference>
<organism evidence="1 2">
    <name type="scientific">Galdieria partita</name>
    <dbReference type="NCBI Taxonomy" id="83374"/>
    <lineage>
        <taxon>Eukaryota</taxon>
        <taxon>Rhodophyta</taxon>
        <taxon>Bangiophyceae</taxon>
        <taxon>Galdieriales</taxon>
        <taxon>Galdieriaceae</taxon>
        <taxon>Galdieria</taxon>
    </lineage>
</organism>
<gene>
    <name evidence="1" type="ORF">GpartN1_g1324.t1</name>
</gene>
<proteinExistence type="predicted"/>
<comment type="caution">
    <text evidence="1">The sequence shown here is derived from an EMBL/GenBank/DDBJ whole genome shotgun (WGS) entry which is preliminary data.</text>
</comment>
<dbReference type="Proteomes" id="UP001061958">
    <property type="component" value="Unassembled WGS sequence"/>
</dbReference>
<keyword evidence="2" id="KW-1185">Reference proteome</keyword>
<evidence type="ECO:0000313" key="1">
    <source>
        <dbReference type="EMBL" id="GJQ09533.1"/>
    </source>
</evidence>
<dbReference type="EMBL" id="BQMJ01000009">
    <property type="protein sequence ID" value="GJQ09533.1"/>
    <property type="molecule type" value="Genomic_DNA"/>
</dbReference>
<dbReference type="OrthoDB" id="197846at2759"/>
<sequence length="295" mass="35887">MLTSPDHLGFHGWRWHSLSISYELCCLQRSSWLYADQCHNCFHRCSPTDLTCYQFCKKACDNYSKYLTKSLQHVWDWNWKTFVTVEEKLFFPWLRSHRVKSAYENILQDLERERNRLIQFSNTQGKLRSFKNSFFSFWRKKLATVLGPLTSPWNNWSLLKGQKRSRTLSVIDQCRQLKAELERQYQQQQKVHRFVTQLREKCDKYFVHERTLLLPKISVLIPPTQQKKFNNRVLRFLGYSNCRLQLVVLDETLKQSNREEWLRFRSQVPRAIQLFIPYWKRCYYKQLHHIMCIAE</sequence>
<dbReference type="AlphaFoldDB" id="A0A9C7UN69"/>
<dbReference type="Gene3D" id="1.20.1160.20">
    <property type="match status" value="1"/>
</dbReference>
<protein>
    <submittedName>
        <fullName evidence="1">Uncharacterized protein</fullName>
    </submittedName>
</protein>